<feature type="transmembrane region" description="Helical" evidence="7">
    <location>
        <begin position="191"/>
        <end position="213"/>
    </location>
</feature>
<proteinExistence type="predicted"/>
<evidence type="ECO:0000259" key="8">
    <source>
        <dbReference type="PROSITE" id="PS50893"/>
    </source>
</evidence>
<feature type="domain" description="ABC transporter" evidence="8">
    <location>
        <begin position="370"/>
        <end position="604"/>
    </location>
</feature>
<dbReference type="SMART" id="SM00382">
    <property type="entry name" value="AAA"/>
    <property type="match status" value="1"/>
</dbReference>
<dbReference type="Proteomes" id="UP001161497">
    <property type="component" value="Chromosome"/>
</dbReference>
<dbReference type="Gene3D" id="3.40.50.300">
    <property type="entry name" value="P-loop containing nucleotide triphosphate hydrolases"/>
    <property type="match status" value="1"/>
</dbReference>
<dbReference type="InterPro" id="IPR011527">
    <property type="entry name" value="ABC1_TM_dom"/>
</dbReference>
<feature type="transmembrane region" description="Helical" evidence="7">
    <location>
        <begin position="86"/>
        <end position="103"/>
    </location>
</feature>
<gene>
    <name evidence="10" type="primary">mdlB</name>
    <name evidence="10" type="ORF">MFUM_1684</name>
</gene>
<reference evidence="10" key="1">
    <citation type="submission" date="2023-03" db="EMBL/GenBank/DDBJ databases">
        <authorList>
            <person name="Cremers G."/>
            <person name="Picone N."/>
        </authorList>
    </citation>
    <scope>NUCLEOTIDE SEQUENCE</scope>
    <source>
        <strain evidence="10">Sample_alias</strain>
    </source>
</reference>
<keyword evidence="4" id="KW-0067">ATP-binding</keyword>
<evidence type="ECO:0000256" key="2">
    <source>
        <dbReference type="ARBA" id="ARBA00022692"/>
    </source>
</evidence>
<protein>
    <submittedName>
        <fullName evidence="10">ABC-type multidrug transport system, ATPase and permease component</fullName>
    </submittedName>
</protein>
<keyword evidence="5 7" id="KW-1133">Transmembrane helix</keyword>
<dbReference type="InterPro" id="IPR003439">
    <property type="entry name" value="ABC_transporter-like_ATP-bd"/>
</dbReference>
<dbReference type="EMBL" id="OX458932">
    <property type="protein sequence ID" value="CAI9086015.1"/>
    <property type="molecule type" value="Genomic_DNA"/>
</dbReference>
<dbReference type="Gene3D" id="1.20.1560.10">
    <property type="entry name" value="ABC transporter type 1, transmembrane domain"/>
    <property type="match status" value="1"/>
</dbReference>
<dbReference type="InterPro" id="IPR017871">
    <property type="entry name" value="ABC_transporter-like_CS"/>
</dbReference>
<evidence type="ECO:0000256" key="4">
    <source>
        <dbReference type="ARBA" id="ARBA00022840"/>
    </source>
</evidence>
<dbReference type="PANTHER" id="PTHR43394">
    <property type="entry name" value="ATP-DEPENDENT PERMEASE MDL1, MITOCHONDRIAL"/>
    <property type="match status" value="1"/>
</dbReference>
<keyword evidence="11" id="KW-1185">Reference proteome</keyword>
<evidence type="ECO:0000313" key="10">
    <source>
        <dbReference type="EMBL" id="CAI9086015.1"/>
    </source>
</evidence>
<dbReference type="RefSeq" id="WP_009058441.1">
    <property type="nucleotide sequence ID" value="NZ_JAHXRZ010000015.1"/>
</dbReference>
<feature type="transmembrane region" description="Helical" evidence="7">
    <location>
        <begin position="276"/>
        <end position="297"/>
    </location>
</feature>
<dbReference type="InterPro" id="IPR003593">
    <property type="entry name" value="AAA+_ATPase"/>
</dbReference>
<evidence type="ECO:0000256" key="6">
    <source>
        <dbReference type="ARBA" id="ARBA00023136"/>
    </source>
</evidence>
<evidence type="ECO:0000313" key="11">
    <source>
        <dbReference type="Proteomes" id="UP001161497"/>
    </source>
</evidence>
<dbReference type="InterPro" id="IPR027417">
    <property type="entry name" value="P-loop_NTPase"/>
</dbReference>
<organism evidence="10 11">
    <name type="scientific">Candidatus Methylacidiphilum fumarolicum</name>
    <dbReference type="NCBI Taxonomy" id="591154"/>
    <lineage>
        <taxon>Bacteria</taxon>
        <taxon>Pseudomonadati</taxon>
        <taxon>Verrucomicrobiota</taxon>
        <taxon>Methylacidiphilae</taxon>
        <taxon>Methylacidiphilales</taxon>
        <taxon>Methylacidiphilaceae</taxon>
        <taxon>Methylacidiphilum (ex Ratnadevi et al. 2023)</taxon>
    </lineage>
</organism>
<feature type="transmembrane region" description="Helical" evidence="7">
    <location>
        <begin position="38"/>
        <end position="58"/>
    </location>
</feature>
<dbReference type="PROSITE" id="PS00211">
    <property type="entry name" value="ABC_TRANSPORTER_1"/>
    <property type="match status" value="1"/>
</dbReference>
<sequence length="617" mass="69343">MKKATQPTTHRLKKLSFIPALFDSFAIYKHTLPYYQPFIPKLLLCAFLIILSVGLNILRPWPVKWLIDDVLLKTINHLPHGYKHNLMTTAFIGCAALFLIYLIHSQLTLLINSLLYRIGLSALLKLRTDTFSILQYLPLRFHESTKSGDIVYRIAYDSQSILTMLIRGFSTIFSSSLLLIGTLFVMLKLNLYLATTALGIAPLLWAIISANTAKIREKSTRVQEQESNLLAETSERISSMRLIQAFSKEEESIASFEKAAWNSLNANFEYLQTSNLSSLLITMTTAFGTALILFIGTNEVWKGRLSIGQLWIFLSYLASLYQPMEQLSYTSWALESATSSMKRIFELFEIPNEVSEPSNGIVLKSPQGKIEFRNVSFEYHPGKPVLKNISFTINPGERVAIVGPTGSGKTTILSLLCRFYDPIEGAITIDGIDLRSLTKKSLRQHISLVLQDTILFNTTVEENIKFGKEGSSHDQIIQAAKEASVDSFITQLPKGYDTIVGEKGALLSGGQRQRIGLARAFLRNSPILLLDEPTSSLDLKTELELMSSLLHLMKNKTTLFVTHRLHIIHSWERILVIVDGKICEEGSGKELLNKKGVFYHLWKAGNFFSPSTDLKPL</sequence>
<dbReference type="InterPro" id="IPR036640">
    <property type="entry name" value="ABC1_TM_sf"/>
</dbReference>
<dbReference type="PROSITE" id="PS50893">
    <property type="entry name" value="ABC_TRANSPORTER_2"/>
    <property type="match status" value="1"/>
</dbReference>
<dbReference type="SUPFAM" id="SSF90123">
    <property type="entry name" value="ABC transporter transmembrane region"/>
    <property type="match status" value="1"/>
</dbReference>
<keyword evidence="2 7" id="KW-0812">Transmembrane</keyword>
<comment type="subcellular location">
    <subcellularLocation>
        <location evidence="1">Cell membrane</location>
        <topology evidence="1">Multi-pass membrane protein</topology>
    </subcellularLocation>
</comment>
<accession>A0ABN8XH32</accession>
<evidence type="ECO:0000256" key="7">
    <source>
        <dbReference type="SAM" id="Phobius"/>
    </source>
</evidence>
<dbReference type="SUPFAM" id="SSF52540">
    <property type="entry name" value="P-loop containing nucleoside triphosphate hydrolases"/>
    <property type="match status" value="1"/>
</dbReference>
<keyword evidence="6 7" id="KW-0472">Membrane</keyword>
<dbReference type="PANTHER" id="PTHR43394:SF1">
    <property type="entry name" value="ATP-BINDING CASSETTE SUB-FAMILY B MEMBER 10, MITOCHONDRIAL"/>
    <property type="match status" value="1"/>
</dbReference>
<evidence type="ECO:0000259" key="9">
    <source>
        <dbReference type="PROSITE" id="PS50929"/>
    </source>
</evidence>
<name>A0ABN8XH32_9BACT</name>
<dbReference type="InterPro" id="IPR039421">
    <property type="entry name" value="Type_1_exporter"/>
</dbReference>
<evidence type="ECO:0000256" key="3">
    <source>
        <dbReference type="ARBA" id="ARBA00022741"/>
    </source>
</evidence>
<evidence type="ECO:0000256" key="5">
    <source>
        <dbReference type="ARBA" id="ARBA00022989"/>
    </source>
</evidence>
<evidence type="ECO:0000256" key="1">
    <source>
        <dbReference type="ARBA" id="ARBA00004651"/>
    </source>
</evidence>
<keyword evidence="3" id="KW-0547">Nucleotide-binding</keyword>
<dbReference type="Pfam" id="PF00664">
    <property type="entry name" value="ABC_membrane"/>
    <property type="match status" value="1"/>
</dbReference>
<feature type="domain" description="ABC transmembrane type-1" evidence="9">
    <location>
        <begin position="43"/>
        <end position="328"/>
    </location>
</feature>
<feature type="transmembrane region" description="Helical" evidence="7">
    <location>
        <begin position="164"/>
        <end position="185"/>
    </location>
</feature>
<dbReference type="Pfam" id="PF00005">
    <property type="entry name" value="ABC_tran"/>
    <property type="match status" value="1"/>
</dbReference>
<dbReference type="PROSITE" id="PS50929">
    <property type="entry name" value="ABC_TM1F"/>
    <property type="match status" value="1"/>
</dbReference>